<sequence length="193" mass="22046">MAAELLKGPLPWSKIDGHKEHKMIMVRKMYIRAEGRADFISGMPEEFDHILSMIDQMKYGFLALMIDFSKAMEKPELWIAWRIPSAVLCDYDIPIDTKSTTVFSTDFFDHPQYELIQSLIDQAAEKLGFTLHEPLDWQQDARVLRKAEFVGELGESNLASLKMDEEGGDSDSDYSLDSTPLDIEPPTKVELKN</sequence>
<comment type="caution">
    <text evidence="2">The sequence shown here is derived from an EMBL/GenBank/DDBJ whole genome shotgun (WGS) entry which is preliminary data.</text>
</comment>
<evidence type="ECO:0000313" key="2">
    <source>
        <dbReference type="EMBL" id="KAK5973721.1"/>
    </source>
</evidence>
<accession>A0AAN8F5X0</accession>
<reference evidence="2 3" key="1">
    <citation type="submission" date="2019-10" db="EMBL/GenBank/DDBJ databases">
        <title>Assembly and Annotation for the nematode Trichostrongylus colubriformis.</title>
        <authorList>
            <person name="Martin J."/>
        </authorList>
    </citation>
    <scope>NUCLEOTIDE SEQUENCE [LARGE SCALE GENOMIC DNA]</scope>
    <source>
        <strain evidence="2">G859</strain>
        <tissue evidence="2">Whole worm</tissue>
    </source>
</reference>
<name>A0AAN8F5X0_TRICO</name>
<dbReference type="EMBL" id="WIXE01015123">
    <property type="protein sequence ID" value="KAK5973721.1"/>
    <property type="molecule type" value="Genomic_DNA"/>
</dbReference>
<proteinExistence type="predicted"/>
<keyword evidence="3" id="KW-1185">Reference proteome</keyword>
<feature type="region of interest" description="Disordered" evidence="1">
    <location>
        <begin position="160"/>
        <end position="193"/>
    </location>
</feature>
<protein>
    <submittedName>
        <fullName evidence="2">Uncharacterized protein</fullName>
    </submittedName>
</protein>
<organism evidence="2 3">
    <name type="scientific">Trichostrongylus colubriformis</name>
    <name type="common">Black scour worm</name>
    <dbReference type="NCBI Taxonomy" id="6319"/>
    <lineage>
        <taxon>Eukaryota</taxon>
        <taxon>Metazoa</taxon>
        <taxon>Ecdysozoa</taxon>
        <taxon>Nematoda</taxon>
        <taxon>Chromadorea</taxon>
        <taxon>Rhabditida</taxon>
        <taxon>Rhabditina</taxon>
        <taxon>Rhabditomorpha</taxon>
        <taxon>Strongyloidea</taxon>
        <taxon>Trichostrongylidae</taxon>
        <taxon>Trichostrongylus</taxon>
    </lineage>
</organism>
<evidence type="ECO:0000313" key="3">
    <source>
        <dbReference type="Proteomes" id="UP001331761"/>
    </source>
</evidence>
<dbReference type="Proteomes" id="UP001331761">
    <property type="component" value="Unassembled WGS sequence"/>
</dbReference>
<dbReference type="AlphaFoldDB" id="A0AAN8F5X0"/>
<evidence type="ECO:0000256" key="1">
    <source>
        <dbReference type="SAM" id="MobiDB-lite"/>
    </source>
</evidence>
<gene>
    <name evidence="2" type="ORF">GCK32_015277</name>
</gene>